<dbReference type="Gene3D" id="3.30.160.880">
    <property type="entry name" value="Cell division protein ZapA protomer, N-terminal domain"/>
    <property type="match status" value="1"/>
</dbReference>
<dbReference type="EMBL" id="JACIDT010000002">
    <property type="protein sequence ID" value="MBB3924854.1"/>
    <property type="molecule type" value="Genomic_DNA"/>
</dbReference>
<dbReference type="RefSeq" id="WP_188070431.1">
    <property type="nucleotide sequence ID" value="NZ_BSPS01000036.1"/>
</dbReference>
<protein>
    <submittedName>
        <fullName evidence="1">Cell division protein ZapA</fullName>
    </submittedName>
</protein>
<sequence>MAEVTLTIGGRQYDVNCRDGEESHLLRLAEMIDAKTMTARKSSPGLTEVRQLLFAAVLLADEVHDLRLERNKGQSSLNLPPIDDSAAEEMMAGRLNALAARIEKLAEKLAESDGAS</sequence>
<name>A0A7W6FPB2_9SPHN</name>
<dbReference type="SUPFAM" id="SSF102829">
    <property type="entry name" value="Cell division protein ZapA-like"/>
    <property type="match status" value="1"/>
</dbReference>
<dbReference type="Proteomes" id="UP000571950">
    <property type="component" value="Unassembled WGS sequence"/>
</dbReference>
<organism evidence="1 2">
    <name type="scientific">Sphingobium jiangsuense</name>
    <dbReference type="NCBI Taxonomy" id="870476"/>
    <lineage>
        <taxon>Bacteria</taxon>
        <taxon>Pseudomonadati</taxon>
        <taxon>Pseudomonadota</taxon>
        <taxon>Alphaproteobacteria</taxon>
        <taxon>Sphingomonadales</taxon>
        <taxon>Sphingomonadaceae</taxon>
        <taxon>Sphingobium</taxon>
    </lineage>
</organism>
<evidence type="ECO:0000313" key="1">
    <source>
        <dbReference type="EMBL" id="MBB3924854.1"/>
    </source>
</evidence>
<dbReference type="InterPro" id="IPR036192">
    <property type="entry name" value="Cell_div_ZapA-like_sf"/>
</dbReference>
<dbReference type="InterPro" id="IPR007838">
    <property type="entry name" value="Cell_div_ZapA-like"/>
</dbReference>
<reference evidence="1 2" key="1">
    <citation type="submission" date="2020-08" db="EMBL/GenBank/DDBJ databases">
        <title>Genomic Encyclopedia of Type Strains, Phase IV (KMG-IV): sequencing the most valuable type-strain genomes for metagenomic binning, comparative biology and taxonomic classification.</title>
        <authorList>
            <person name="Goeker M."/>
        </authorList>
    </citation>
    <scope>NUCLEOTIDE SEQUENCE [LARGE SCALE GENOMIC DNA]</scope>
    <source>
        <strain evidence="1 2">DSM 26189</strain>
    </source>
</reference>
<dbReference type="GO" id="GO:0051301">
    <property type="term" value="P:cell division"/>
    <property type="evidence" value="ECO:0007669"/>
    <property type="project" value="UniProtKB-KW"/>
</dbReference>
<keyword evidence="1" id="KW-0131">Cell cycle</keyword>
<proteinExistence type="predicted"/>
<dbReference type="AlphaFoldDB" id="A0A7W6FPB2"/>
<evidence type="ECO:0000313" key="2">
    <source>
        <dbReference type="Proteomes" id="UP000571950"/>
    </source>
</evidence>
<comment type="caution">
    <text evidence="1">The sequence shown here is derived from an EMBL/GenBank/DDBJ whole genome shotgun (WGS) entry which is preliminary data.</text>
</comment>
<keyword evidence="2" id="KW-1185">Reference proteome</keyword>
<gene>
    <name evidence="1" type="ORF">GGR43_000555</name>
</gene>
<accession>A0A7W6FPB2</accession>
<dbReference type="Pfam" id="PF05164">
    <property type="entry name" value="ZapA"/>
    <property type="match status" value="1"/>
</dbReference>
<dbReference type="InterPro" id="IPR042233">
    <property type="entry name" value="Cell_div_ZapA_N"/>
</dbReference>
<keyword evidence="1" id="KW-0132">Cell division</keyword>